<reference evidence="2" key="1">
    <citation type="journal article" date="2021" name="Proc. Natl. Acad. Sci. U.S.A.">
        <title>A Catalog of Tens of Thousands of Viruses from Human Metagenomes Reveals Hidden Associations with Chronic Diseases.</title>
        <authorList>
            <person name="Tisza M.J."/>
            <person name="Buck C.B."/>
        </authorList>
    </citation>
    <scope>NUCLEOTIDE SEQUENCE</scope>
    <source>
        <strain evidence="2">CtzMH52</strain>
    </source>
</reference>
<dbReference type="EMBL" id="BK015048">
    <property type="protein sequence ID" value="DAD88805.1"/>
    <property type="molecule type" value="Genomic_DNA"/>
</dbReference>
<sequence>MWASAPTEREERETDMEGARTMTWGECKLAAVQTMFANEGAALHADDSNQEYLDAMPAKANEALQQLCTVGRPRLATYTVEIAEGAEETEAAGKLTLPTAAVRYKLKMTDYCPRWRCLQPELLMLDAGGIYDRAEDYSLEGDDVLVLPGDLAGTYTVWYAAYPQVITAETEDSEELDLAPEAAVLLPLYIAGELYKDDDLSMATMFRNEFEDGLQKLQQSYAAQAKSFGVGRVRNTTGWW</sequence>
<organism evidence="2">
    <name type="scientific">Podoviridae sp. ctzMH52</name>
    <dbReference type="NCBI Taxonomy" id="2826596"/>
    <lineage>
        <taxon>Viruses</taxon>
        <taxon>Duplodnaviria</taxon>
        <taxon>Heunggongvirae</taxon>
        <taxon>Uroviricota</taxon>
        <taxon>Caudoviricetes</taxon>
    </lineage>
</organism>
<feature type="region of interest" description="Disordered" evidence="1">
    <location>
        <begin position="1"/>
        <end position="20"/>
    </location>
</feature>
<dbReference type="InterPro" id="IPR056209">
    <property type="entry name" value="SU10_adaptor"/>
</dbReference>
<evidence type="ECO:0000256" key="1">
    <source>
        <dbReference type="SAM" id="MobiDB-lite"/>
    </source>
</evidence>
<protein>
    <submittedName>
        <fullName evidence="2">Uncharacterized protein</fullName>
    </submittedName>
</protein>
<accession>A0A8S5N2B3</accession>
<name>A0A8S5N2B3_9CAUD</name>
<dbReference type="Pfam" id="PF24175">
    <property type="entry name" value="SU10_adaptor"/>
    <property type="match status" value="1"/>
</dbReference>
<feature type="compositionally biased region" description="Basic and acidic residues" evidence="1">
    <location>
        <begin position="7"/>
        <end position="18"/>
    </location>
</feature>
<evidence type="ECO:0000313" key="2">
    <source>
        <dbReference type="EMBL" id="DAD88805.1"/>
    </source>
</evidence>
<proteinExistence type="predicted"/>